<feature type="chain" id="PRO_5035423100" evidence="1">
    <location>
        <begin position="18"/>
        <end position="134"/>
    </location>
</feature>
<evidence type="ECO:0000256" key="1">
    <source>
        <dbReference type="SAM" id="SignalP"/>
    </source>
</evidence>
<name>A0A8J9VI21_9NEOP</name>
<evidence type="ECO:0000313" key="3">
    <source>
        <dbReference type="Proteomes" id="UP000838878"/>
    </source>
</evidence>
<dbReference type="Proteomes" id="UP000838878">
    <property type="component" value="Chromosome 14"/>
</dbReference>
<proteinExistence type="predicted"/>
<accession>A0A8J9VI21</accession>
<evidence type="ECO:0000313" key="2">
    <source>
        <dbReference type="EMBL" id="CAH0719800.1"/>
    </source>
</evidence>
<keyword evidence="3" id="KW-1185">Reference proteome</keyword>
<reference evidence="2" key="1">
    <citation type="submission" date="2021-12" db="EMBL/GenBank/DDBJ databases">
        <authorList>
            <person name="Martin H S."/>
        </authorList>
    </citation>
    <scope>NUCLEOTIDE SEQUENCE</scope>
</reference>
<sequence length="134" mass="15575">MKFQVFFLLAIVALALAEKDKDSIDISKDKVKDVKPIESIIGQDRPLVNQPVYDVPMEDNVGKLSVMDWESSYDGNPIEVLRRLRVGAMPYIYNRGVYPGYLHYPQIYPYGRYGRYGRYGPQQFYNNYGYYPIA</sequence>
<dbReference type="AlphaFoldDB" id="A0A8J9VI21"/>
<gene>
    <name evidence="2" type="ORF">BINO364_LOCUS6100</name>
</gene>
<dbReference type="EMBL" id="OV170234">
    <property type="protein sequence ID" value="CAH0719800.1"/>
    <property type="molecule type" value="Genomic_DNA"/>
</dbReference>
<feature type="signal peptide" evidence="1">
    <location>
        <begin position="1"/>
        <end position="17"/>
    </location>
</feature>
<dbReference type="OrthoDB" id="10505807at2759"/>
<protein>
    <submittedName>
        <fullName evidence="2">Uncharacterized protein</fullName>
    </submittedName>
</protein>
<organism evidence="2 3">
    <name type="scientific">Brenthis ino</name>
    <name type="common">lesser marbled fritillary</name>
    <dbReference type="NCBI Taxonomy" id="405034"/>
    <lineage>
        <taxon>Eukaryota</taxon>
        <taxon>Metazoa</taxon>
        <taxon>Ecdysozoa</taxon>
        <taxon>Arthropoda</taxon>
        <taxon>Hexapoda</taxon>
        <taxon>Insecta</taxon>
        <taxon>Pterygota</taxon>
        <taxon>Neoptera</taxon>
        <taxon>Endopterygota</taxon>
        <taxon>Lepidoptera</taxon>
        <taxon>Glossata</taxon>
        <taxon>Ditrysia</taxon>
        <taxon>Papilionoidea</taxon>
        <taxon>Nymphalidae</taxon>
        <taxon>Heliconiinae</taxon>
        <taxon>Argynnini</taxon>
        <taxon>Brenthis</taxon>
    </lineage>
</organism>
<keyword evidence="1" id="KW-0732">Signal</keyword>
<feature type="non-terminal residue" evidence="2">
    <location>
        <position position="134"/>
    </location>
</feature>